<dbReference type="PANTHER" id="PTHR23522">
    <property type="entry name" value="BLL5896 PROTEIN"/>
    <property type="match status" value="1"/>
</dbReference>
<evidence type="ECO:0000256" key="3">
    <source>
        <dbReference type="ARBA" id="ARBA00022475"/>
    </source>
</evidence>
<organism evidence="8 9">
    <name type="scientific">Frigoriglobus tundricola</name>
    <dbReference type="NCBI Taxonomy" id="2774151"/>
    <lineage>
        <taxon>Bacteria</taxon>
        <taxon>Pseudomonadati</taxon>
        <taxon>Planctomycetota</taxon>
        <taxon>Planctomycetia</taxon>
        <taxon>Gemmatales</taxon>
        <taxon>Gemmataceae</taxon>
        <taxon>Frigoriglobus</taxon>
    </lineage>
</organism>
<dbReference type="EMBL" id="CP053452">
    <property type="protein sequence ID" value="QJW97131.1"/>
    <property type="molecule type" value="Genomic_DNA"/>
</dbReference>
<feature type="transmembrane region" description="Helical" evidence="7">
    <location>
        <begin position="223"/>
        <end position="243"/>
    </location>
</feature>
<evidence type="ECO:0000313" key="8">
    <source>
        <dbReference type="EMBL" id="QJW97131.1"/>
    </source>
</evidence>
<evidence type="ECO:0000256" key="2">
    <source>
        <dbReference type="ARBA" id="ARBA00022448"/>
    </source>
</evidence>
<reference evidence="9" key="1">
    <citation type="submission" date="2020-05" db="EMBL/GenBank/DDBJ databases">
        <title>Frigoriglobus tundricola gen. nov., sp. nov., a psychrotolerant cellulolytic planctomycete of the family Gemmataceae with two divergent copies of 16S rRNA gene.</title>
        <authorList>
            <person name="Kulichevskaya I.S."/>
            <person name="Ivanova A.A."/>
            <person name="Naumoff D.G."/>
            <person name="Beletsky A.V."/>
            <person name="Rijpstra W.I.C."/>
            <person name="Sinninghe Damste J.S."/>
            <person name="Mardanov A.V."/>
            <person name="Ravin N.V."/>
            <person name="Dedysh S.N."/>
        </authorList>
    </citation>
    <scope>NUCLEOTIDE SEQUENCE [LARGE SCALE GENOMIC DNA]</scope>
    <source>
        <strain evidence="9">PL17</strain>
    </source>
</reference>
<evidence type="ECO:0000256" key="1">
    <source>
        <dbReference type="ARBA" id="ARBA00004651"/>
    </source>
</evidence>
<dbReference type="Proteomes" id="UP000503447">
    <property type="component" value="Chromosome"/>
</dbReference>
<feature type="transmembrane region" description="Helical" evidence="7">
    <location>
        <begin position="48"/>
        <end position="69"/>
    </location>
</feature>
<keyword evidence="9" id="KW-1185">Reference proteome</keyword>
<feature type="transmembrane region" description="Helical" evidence="7">
    <location>
        <begin position="114"/>
        <end position="136"/>
    </location>
</feature>
<dbReference type="InterPro" id="IPR004740">
    <property type="entry name" value="Nuc_H_symport"/>
</dbReference>
<feature type="transmembrane region" description="Helical" evidence="7">
    <location>
        <begin position="148"/>
        <end position="169"/>
    </location>
</feature>
<dbReference type="GO" id="GO:0005886">
    <property type="term" value="C:plasma membrane"/>
    <property type="evidence" value="ECO:0007669"/>
    <property type="project" value="UniProtKB-SubCell"/>
</dbReference>
<evidence type="ECO:0000256" key="4">
    <source>
        <dbReference type="ARBA" id="ARBA00022692"/>
    </source>
</evidence>
<keyword evidence="2" id="KW-0813">Transport</keyword>
<dbReference type="InterPro" id="IPR036259">
    <property type="entry name" value="MFS_trans_sf"/>
</dbReference>
<protein>
    <recommendedName>
        <fullName evidence="10">MFS transporter</fullName>
    </recommendedName>
</protein>
<evidence type="ECO:0000256" key="5">
    <source>
        <dbReference type="ARBA" id="ARBA00022989"/>
    </source>
</evidence>
<dbReference type="AlphaFoldDB" id="A0A6M5YV36"/>
<dbReference type="SUPFAM" id="SSF103473">
    <property type="entry name" value="MFS general substrate transporter"/>
    <property type="match status" value="2"/>
</dbReference>
<dbReference type="GO" id="GO:0015213">
    <property type="term" value="F:uridine transmembrane transporter activity"/>
    <property type="evidence" value="ECO:0007669"/>
    <property type="project" value="TreeGrafter"/>
</dbReference>
<proteinExistence type="predicted"/>
<evidence type="ECO:0008006" key="10">
    <source>
        <dbReference type="Google" id="ProtNLM"/>
    </source>
</evidence>
<feature type="transmembrane region" description="Helical" evidence="7">
    <location>
        <begin position="392"/>
        <end position="410"/>
    </location>
</feature>
<feature type="transmembrane region" description="Helical" evidence="7">
    <location>
        <begin position="175"/>
        <end position="194"/>
    </location>
</feature>
<evidence type="ECO:0000313" key="9">
    <source>
        <dbReference type="Proteomes" id="UP000503447"/>
    </source>
</evidence>
<feature type="transmembrane region" description="Helical" evidence="7">
    <location>
        <begin position="9"/>
        <end position="28"/>
    </location>
</feature>
<keyword evidence="4 7" id="KW-0812">Transmembrane</keyword>
<dbReference type="GO" id="GO:0015212">
    <property type="term" value="F:cytidine transmembrane transporter activity"/>
    <property type="evidence" value="ECO:0007669"/>
    <property type="project" value="TreeGrafter"/>
</dbReference>
<name>A0A6M5YV36_9BACT</name>
<feature type="transmembrane region" description="Helical" evidence="7">
    <location>
        <begin position="321"/>
        <end position="341"/>
    </location>
</feature>
<accession>A0A6M5YV36</accession>
<comment type="subcellular location">
    <subcellularLocation>
        <location evidence="1">Cell membrane</location>
        <topology evidence="1">Multi-pass membrane protein</topology>
    </subcellularLocation>
</comment>
<keyword evidence="6 7" id="KW-0472">Membrane</keyword>
<keyword evidence="3" id="KW-1003">Cell membrane</keyword>
<feature type="transmembrane region" description="Helical" evidence="7">
    <location>
        <begin position="353"/>
        <end position="372"/>
    </location>
</feature>
<feature type="transmembrane region" description="Helical" evidence="7">
    <location>
        <begin position="78"/>
        <end position="94"/>
    </location>
</feature>
<gene>
    <name evidence="8" type="ORF">FTUN_4696</name>
</gene>
<dbReference type="KEGG" id="ftj:FTUN_4696"/>
<evidence type="ECO:0000256" key="6">
    <source>
        <dbReference type="ARBA" id="ARBA00023136"/>
    </source>
</evidence>
<sequence>MVGSVPGRLATMMFLQYFGLSAVIVPLTRYLQTPPGAGGLGFSPLHVGYIYMTFAVGAVVAPLVVGLLADRWFAAEKVIAATHAAMAALMGAAGRWCDTYDGTGADPADAVGPLFALVLGYAVGTQITLTLTNVISFRNLAAGAGAFWYVRLTGTFGWIVAGGVVGWGMNPISPQPLYVAAATSAVLAAFALALPHTPPKGYGRPVGEVIGLPAVNMLRDRPFVVFAGVLVLCNMMNQFYALFTSPYLHDLGVALDLGPYGELTPEVVMTLAQWCEIGCMAASPWLLRHLSLKRLMVLGLAGLVLRNALLFSAHVPGIVAVGLPMHGWGYAFYGMLGAYFVDREAPQHLRAGAQSLVTFFGSGPAVLAGNFLASHTVATHRAGGLTDWQSVWLVPLAGYAVALVVFVLLFREPPNADRSVQT</sequence>
<dbReference type="Pfam" id="PF03825">
    <property type="entry name" value="Nuc_H_symport"/>
    <property type="match status" value="1"/>
</dbReference>
<dbReference type="PANTHER" id="PTHR23522:SF4">
    <property type="entry name" value="NUCLEOSIDE PERMEASE NUPG-RELATED"/>
    <property type="match status" value="1"/>
</dbReference>
<evidence type="ECO:0000256" key="7">
    <source>
        <dbReference type="SAM" id="Phobius"/>
    </source>
</evidence>
<dbReference type="Gene3D" id="1.20.1250.20">
    <property type="entry name" value="MFS general substrate transporter like domains"/>
    <property type="match status" value="2"/>
</dbReference>
<keyword evidence="5 7" id="KW-1133">Transmembrane helix</keyword>